<gene>
    <name evidence="3" type="primary">ylbJ</name>
    <name evidence="3" type="ORF">DESHY_40055</name>
</gene>
<keyword evidence="1" id="KW-1133">Transmembrane helix</keyword>
<comment type="caution">
    <text evidence="3">The sequence shown here is derived from an EMBL/GenBank/DDBJ whole genome shotgun (WGS) entry which is preliminary data.</text>
</comment>
<evidence type="ECO:0000259" key="2">
    <source>
        <dbReference type="Pfam" id="PF07670"/>
    </source>
</evidence>
<feature type="transmembrane region" description="Helical" evidence="1">
    <location>
        <begin position="227"/>
        <end position="249"/>
    </location>
</feature>
<keyword evidence="1" id="KW-0812">Transmembrane</keyword>
<dbReference type="InterPro" id="IPR014226">
    <property type="entry name" value="Spore_IM_YlbJ"/>
</dbReference>
<dbReference type="RefSeq" id="WP_008411973.1">
    <property type="nucleotide sequence ID" value="NZ_CAOS01000011.1"/>
</dbReference>
<accession>K8DZP9</accession>
<evidence type="ECO:0000313" key="4">
    <source>
        <dbReference type="Proteomes" id="UP000009315"/>
    </source>
</evidence>
<proteinExistence type="predicted"/>
<reference evidence="3 4" key="1">
    <citation type="journal article" date="2013" name="Genome Announc.">
        <title>Genome Sequence of the Sulfate-Reducing Bacterium Desulfotomaculum hydrothermale Lam5(T).</title>
        <authorList>
            <person name="Amin O."/>
            <person name="Fardeau M.L."/>
            <person name="Valette O."/>
            <person name="Hirschler-Rea A."/>
            <person name="Barbe V."/>
            <person name="Medigue C."/>
            <person name="Vacherie B."/>
            <person name="Ollivier B."/>
            <person name="Bertin P.N."/>
            <person name="Dolla A."/>
        </authorList>
    </citation>
    <scope>NUCLEOTIDE SEQUENCE [LARGE SCALE GENOMIC DNA]</scope>
    <source>
        <strain evidence="4">Lam5 / DSM 18033</strain>
    </source>
</reference>
<dbReference type="EMBL" id="CAOS01000011">
    <property type="protein sequence ID" value="CCO08505.1"/>
    <property type="molecule type" value="Genomic_DNA"/>
</dbReference>
<feature type="transmembrane region" description="Helical" evidence="1">
    <location>
        <begin position="57"/>
        <end position="80"/>
    </location>
</feature>
<dbReference type="STRING" id="1121428.DESHY_40055"/>
<dbReference type="InterPro" id="IPR011642">
    <property type="entry name" value="Gate_dom"/>
</dbReference>
<evidence type="ECO:0000313" key="3">
    <source>
        <dbReference type="EMBL" id="CCO08505.1"/>
    </source>
</evidence>
<evidence type="ECO:0000256" key="1">
    <source>
        <dbReference type="SAM" id="Phobius"/>
    </source>
</evidence>
<feature type="domain" description="Nucleoside transporter/FeoB GTPase Gate" evidence="2">
    <location>
        <begin position="61"/>
        <end position="160"/>
    </location>
</feature>
<dbReference type="Pfam" id="PF07670">
    <property type="entry name" value="Gate"/>
    <property type="match status" value="2"/>
</dbReference>
<feature type="transmembrane region" description="Helical" evidence="1">
    <location>
        <begin position="141"/>
        <end position="159"/>
    </location>
</feature>
<dbReference type="NCBIfam" id="TIGR02871">
    <property type="entry name" value="spore_ylbJ"/>
    <property type="match status" value="1"/>
</dbReference>
<keyword evidence="1" id="KW-0472">Membrane</keyword>
<sequence>MHGVIFLLPKKIRTTLVRHRQEAISLIWLALALSFVLGMILQPQIVFEGAVNGLQTWWNIVFPSLLPFFIASEVLIKLGLVRFMGVLLEPVMRPLFNVPGAGAFVVVIGFTSGFPIGSMVTAKLRQQGLCSRVEAERLICFTNNSSPLFMLTAVAVGMFGRPELGIVIAGSHYLANILLGLLLRFYRRHDSSRCFSQPTGSLRQALRALLQENRQARLPLGQLLGEAVTSAVTKLLHIGGFIILFAVIIKLLHHAGVINRLAAWLGLVFIPLGFSPEILPALASGLFEMTIGTRLASQAGAPELQRLMAVAVILGWSGLSIHAQVASMIAQTDIKMGLFVITRLLHGALAAFFTFLFYHPAASSGAPVWPVLAPVFVWSPVFLLTFSFLSMLAGIILLIVLGLGVQIFSRLGKFARR</sequence>
<feature type="transmembrane region" description="Helical" evidence="1">
    <location>
        <begin position="166"/>
        <end position="186"/>
    </location>
</feature>
<feature type="transmembrane region" description="Helical" evidence="1">
    <location>
        <begin position="23"/>
        <end position="45"/>
    </location>
</feature>
<name>K8DZP9_9FIRM</name>
<dbReference type="Proteomes" id="UP000009315">
    <property type="component" value="Unassembled WGS sequence"/>
</dbReference>
<feature type="transmembrane region" description="Helical" evidence="1">
    <location>
        <begin position="101"/>
        <end position="121"/>
    </location>
</feature>
<feature type="transmembrane region" description="Helical" evidence="1">
    <location>
        <begin position="381"/>
        <end position="408"/>
    </location>
</feature>
<feature type="transmembrane region" description="Helical" evidence="1">
    <location>
        <begin position="307"/>
        <end position="326"/>
    </location>
</feature>
<dbReference type="eggNOG" id="COG3314">
    <property type="taxonomic scope" value="Bacteria"/>
</dbReference>
<dbReference type="AlphaFoldDB" id="K8DZP9"/>
<protein>
    <submittedName>
        <fullName evidence="3">Sporulation integral membrane protein ylbJ</fullName>
    </submittedName>
</protein>
<feature type="transmembrane region" description="Helical" evidence="1">
    <location>
        <begin position="338"/>
        <end position="361"/>
    </location>
</feature>
<feature type="transmembrane region" description="Helical" evidence="1">
    <location>
        <begin position="261"/>
        <end position="287"/>
    </location>
</feature>
<feature type="domain" description="Nucleoside transporter/FeoB GTPase Gate" evidence="2">
    <location>
        <begin position="236"/>
        <end position="330"/>
    </location>
</feature>
<organism evidence="3 4">
    <name type="scientific">Desulforamulus hydrothermalis Lam5 = DSM 18033</name>
    <dbReference type="NCBI Taxonomy" id="1121428"/>
    <lineage>
        <taxon>Bacteria</taxon>
        <taxon>Bacillati</taxon>
        <taxon>Bacillota</taxon>
        <taxon>Clostridia</taxon>
        <taxon>Eubacteriales</taxon>
        <taxon>Peptococcaceae</taxon>
        <taxon>Desulforamulus</taxon>
    </lineage>
</organism>
<keyword evidence="4" id="KW-1185">Reference proteome</keyword>